<protein>
    <submittedName>
        <fullName evidence="2">Uncharacterized protein</fullName>
    </submittedName>
</protein>
<proteinExistence type="predicted"/>
<evidence type="ECO:0000313" key="3">
    <source>
        <dbReference type="Proteomes" id="UP000236333"/>
    </source>
</evidence>
<gene>
    <name evidence="2" type="ORF">TSOC_004612</name>
</gene>
<sequence>MAVMFSPSRLEPRDSSSAATARQSAAARTASLLACRASSASPLMASRGPAGGGGRRRFGGPEGTLRGCGTPPAAPARPIAARHRGRNPCGKTDVDATSGVSSGVMPGMYCQGSGHYPAISQQGANGGQMTWPGCSRLPSNHEALFACVARIRTHWNMSVLAVLLSPSVASLASQSLSSLFLRFCSSDAISSALMRTSASAGTLPLSTRSRSSCSDSSMAAASSCSCLTHCFHASTAVFAAWLTA</sequence>
<feature type="region of interest" description="Disordered" evidence="1">
    <location>
        <begin position="1"/>
        <end position="23"/>
    </location>
</feature>
<keyword evidence="3" id="KW-1185">Reference proteome</keyword>
<feature type="region of interest" description="Disordered" evidence="1">
    <location>
        <begin position="42"/>
        <end position="94"/>
    </location>
</feature>
<name>A0A2J8A8E1_9CHLO</name>
<dbReference type="Proteomes" id="UP000236333">
    <property type="component" value="Unassembled WGS sequence"/>
</dbReference>
<organism evidence="2 3">
    <name type="scientific">Tetrabaena socialis</name>
    <dbReference type="NCBI Taxonomy" id="47790"/>
    <lineage>
        <taxon>Eukaryota</taxon>
        <taxon>Viridiplantae</taxon>
        <taxon>Chlorophyta</taxon>
        <taxon>core chlorophytes</taxon>
        <taxon>Chlorophyceae</taxon>
        <taxon>CS clade</taxon>
        <taxon>Chlamydomonadales</taxon>
        <taxon>Tetrabaenaceae</taxon>
        <taxon>Tetrabaena</taxon>
    </lineage>
</organism>
<evidence type="ECO:0000256" key="1">
    <source>
        <dbReference type="SAM" id="MobiDB-lite"/>
    </source>
</evidence>
<dbReference type="AlphaFoldDB" id="A0A2J8A8E1"/>
<evidence type="ECO:0000313" key="2">
    <source>
        <dbReference type="EMBL" id="PNH08802.1"/>
    </source>
</evidence>
<accession>A0A2J8A8E1</accession>
<dbReference type="EMBL" id="PGGS01000115">
    <property type="protein sequence ID" value="PNH08802.1"/>
    <property type="molecule type" value="Genomic_DNA"/>
</dbReference>
<reference evidence="2 3" key="1">
    <citation type="journal article" date="2017" name="Mol. Biol. Evol.">
        <title>The 4-celled Tetrabaena socialis nuclear genome reveals the essential components for genetic control of cell number at the origin of multicellularity in the volvocine lineage.</title>
        <authorList>
            <person name="Featherston J."/>
            <person name="Arakaki Y."/>
            <person name="Hanschen E.R."/>
            <person name="Ferris P.J."/>
            <person name="Michod R.E."/>
            <person name="Olson B.J.S.C."/>
            <person name="Nozaki H."/>
            <person name="Durand P.M."/>
        </authorList>
    </citation>
    <scope>NUCLEOTIDE SEQUENCE [LARGE SCALE GENOMIC DNA]</scope>
    <source>
        <strain evidence="2 3">NIES-571</strain>
    </source>
</reference>
<comment type="caution">
    <text evidence="2">The sequence shown here is derived from an EMBL/GenBank/DDBJ whole genome shotgun (WGS) entry which is preliminary data.</text>
</comment>